<feature type="region of interest" description="Disordered" evidence="2">
    <location>
        <begin position="185"/>
        <end position="245"/>
    </location>
</feature>
<accession>A0A9R1XDN9</accession>
<dbReference type="PANTHER" id="PTHR45023:SF4">
    <property type="entry name" value="GLYCINE-RICH PROTEIN-RELATED"/>
    <property type="match status" value="1"/>
</dbReference>
<feature type="compositionally biased region" description="Basic and acidic residues" evidence="2">
    <location>
        <begin position="226"/>
        <end position="238"/>
    </location>
</feature>
<sequence>MDGKFPDFYINLGDSQNCSNAQYFENFPFFFQISTKIMSQIIFKHHKILKNNHEEINRMLQKMSEDKERGKNQKKTSLWAQIKQLYDATRVANPEKLNSRNEDQMRDQMRGCFKRLSENAQKWVGVYWEAWRRRRSGMSQKDIENESHKLYEASGNKFNNIIVFNEVMCKHEKCVLELDSDTTRSVVPECEVSNEESGGSTKRSRTTEEGEYWVHSNLETPTSDDSTVKRPTGRDAAKKGKGKAANEIVTELRATRLAREKMQQQRIDLDKEREQKKDERELVNIQLVHLNTLLQKEHLSLKEENMKHFLMSKYITGILWYPTLTLHLLSLSKISHNENSSSSNEYSEWEAWVLQNNRQLDDIIIELLIEYHPARARKRYCDRERDQVE</sequence>
<evidence type="ECO:0000313" key="4">
    <source>
        <dbReference type="Proteomes" id="UP000235145"/>
    </source>
</evidence>
<comment type="caution">
    <text evidence="3">The sequence shown here is derived from an EMBL/GenBank/DDBJ whole genome shotgun (WGS) entry which is preliminary data.</text>
</comment>
<name>A0A9R1XDN9_LACSA</name>
<gene>
    <name evidence="3" type="ORF">LSAT_V11C500278690</name>
</gene>
<organism evidence="3 4">
    <name type="scientific">Lactuca sativa</name>
    <name type="common">Garden lettuce</name>
    <dbReference type="NCBI Taxonomy" id="4236"/>
    <lineage>
        <taxon>Eukaryota</taxon>
        <taxon>Viridiplantae</taxon>
        <taxon>Streptophyta</taxon>
        <taxon>Embryophyta</taxon>
        <taxon>Tracheophyta</taxon>
        <taxon>Spermatophyta</taxon>
        <taxon>Magnoliopsida</taxon>
        <taxon>eudicotyledons</taxon>
        <taxon>Gunneridae</taxon>
        <taxon>Pentapetalae</taxon>
        <taxon>asterids</taxon>
        <taxon>campanulids</taxon>
        <taxon>Asterales</taxon>
        <taxon>Asteraceae</taxon>
        <taxon>Cichorioideae</taxon>
        <taxon>Cichorieae</taxon>
        <taxon>Lactucinae</taxon>
        <taxon>Lactuca</taxon>
    </lineage>
</organism>
<dbReference type="AlphaFoldDB" id="A0A9R1XDN9"/>
<evidence type="ECO:0000313" key="3">
    <source>
        <dbReference type="EMBL" id="KAJ0204377.1"/>
    </source>
</evidence>
<dbReference type="PANTHER" id="PTHR45023">
    <property type="match status" value="1"/>
</dbReference>
<keyword evidence="4" id="KW-1185">Reference proteome</keyword>
<dbReference type="EMBL" id="NBSK02000005">
    <property type="protein sequence ID" value="KAJ0204377.1"/>
    <property type="molecule type" value="Genomic_DNA"/>
</dbReference>
<reference evidence="3 4" key="1">
    <citation type="journal article" date="2017" name="Nat. Commun.">
        <title>Genome assembly with in vitro proximity ligation data and whole-genome triplication in lettuce.</title>
        <authorList>
            <person name="Reyes-Chin-Wo S."/>
            <person name="Wang Z."/>
            <person name="Yang X."/>
            <person name="Kozik A."/>
            <person name="Arikit S."/>
            <person name="Song C."/>
            <person name="Xia L."/>
            <person name="Froenicke L."/>
            <person name="Lavelle D.O."/>
            <person name="Truco M.J."/>
            <person name="Xia R."/>
            <person name="Zhu S."/>
            <person name="Xu C."/>
            <person name="Xu H."/>
            <person name="Xu X."/>
            <person name="Cox K."/>
            <person name="Korf I."/>
            <person name="Meyers B.C."/>
            <person name="Michelmore R.W."/>
        </authorList>
    </citation>
    <scope>NUCLEOTIDE SEQUENCE [LARGE SCALE GENOMIC DNA]</scope>
    <source>
        <strain evidence="4">cv. Salinas</strain>
        <tissue evidence="3">Seedlings</tissue>
    </source>
</reference>
<evidence type="ECO:0008006" key="5">
    <source>
        <dbReference type="Google" id="ProtNLM"/>
    </source>
</evidence>
<evidence type="ECO:0000256" key="1">
    <source>
        <dbReference type="SAM" id="Coils"/>
    </source>
</evidence>
<keyword evidence="1" id="KW-0175">Coiled coil</keyword>
<evidence type="ECO:0000256" key="2">
    <source>
        <dbReference type="SAM" id="MobiDB-lite"/>
    </source>
</evidence>
<dbReference type="Proteomes" id="UP000235145">
    <property type="component" value="Unassembled WGS sequence"/>
</dbReference>
<feature type="coiled-coil region" evidence="1">
    <location>
        <begin position="46"/>
        <end position="73"/>
    </location>
</feature>
<protein>
    <recommendedName>
        <fullName evidence="5">No apical meristem-associated C-terminal domain-containing protein</fullName>
    </recommendedName>
</protein>
<proteinExistence type="predicted"/>